<evidence type="ECO:0000256" key="2">
    <source>
        <dbReference type="SAM" id="MobiDB-lite"/>
    </source>
</evidence>
<feature type="compositionally biased region" description="Low complexity" evidence="2">
    <location>
        <begin position="237"/>
        <end position="252"/>
    </location>
</feature>
<feature type="compositionally biased region" description="Pro residues" evidence="2">
    <location>
        <begin position="1"/>
        <end position="14"/>
    </location>
</feature>
<dbReference type="RefSeq" id="WP_146147919.1">
    <property type="nucleotide sequence ID" value="NZ_PVTJ01000001.1"/>
</dbReference>
<feature type="compositionally biased region" description="Low complexity" evidence="2">
    <location>
        <begin position="395"/>
        <end position="422"/>
    </location>
</feature>
<dbReference type="Pfam" id="PF00903">
    <property type="entry name" value="Glyoxalase"/>
    <property type="match status" value="1"/>
</dbReference>
<gene>
    <name evidence="5" type="ORF">B0I28_10157</name>
</gene>
<protein>
    <submittedName>
        <fullName evidence="5">Catechol 2,3-dioxygenase-like lactoylglutathione lyase family enzyme</fullName>
    </submittedName>
</protein>
<keyword evidence="5" id="KW-0456">Lyase</keyword>
<keyword evidence="6" id="KW-1185">Reference proteome</keyword>
<keyword evidence="5" id="KW-0223">Dioxygenase</keyword>
<proteinExistence type="predicted"/>
<feature type="transmembrane region" description="Helical" evidence="3">
    <location>
        <begin position="129"/>
        <end position="147"/>
    </location>
</feature>
<dbReference type="InterPro" id="IPR051785">
    <property type="entry name" value="MMCE/EMCE_epimerase"/>
</dbReference>
<dbReference type="Proteomes" id="UP000238176">
    <property type="component" value="Unassembled WGS sequence"/>
</dbReference>
<dbReference type="InterPro" id="IPR004360">
    <property type="entry name" value="Glyas_Fos-R_dOase_dom"/>
</dbReference>
<dbReference type="InterPro" id="IPR029068">
    <property type="entry name" value="Glyas_Bleomycin-R_OHBP_Dase"/>
</dbReference>
<dbReference type="Gene3D" id="3.10.180.10">
    <property type="entry name" value="2,3-Dihydroxybiphenyl 1,2-Dioxygenase, domain 1"/>
    <property type="match status" value="1"/>
</dbReference>
<dbReference type="PANTHER" id="PTHR43048:SF4">
    <property type="entry name" value="RING-CLEAVING DIOXYGENASE-RELATED"/>
    <property type="match status" value="1"/>
</dbReference>
<dbReference type="GO" id="GO:0004493">
    <property type="term" value="F:methylmalonyl-CoA epimerase activity"/>
    <property type="evidence" value="ECO:0007669"/>
    <property type="project" value="TreeGrafter"/>
</dbReference>
<dbReference type="AlphaFoldDB" id="A0A2T0UV09"/>
<keyword evidence="3" id="KW-0472">Membrane</keyword>
<feature type="transmembrane region" description="Helical" evidence="3">
    <location>
        <begin position="153"/>
        <end position="171"/>
    </location>
</feature>
<organism evidence="5 6">
    <name type="scientific">Glycomyces artemisiae</name>
    <dbReference type="NCBI Taxonomy" id="1076443"/>
    <lineage>
        <taxon>Bacteria</taxon>
        <taxon>Bacillati</taxon>
        <taxon>Actinomycetota</taxon>
        <taxon>Actinomycetes</taxon>
        <taxon>Glycomycetales</taxon>
        <taxon>Glycomycetaceae</taxon>
        <taxon>Glycomyces</taxon>
    </lineage>
</organism>
<comment type="caution">
    <text evidence="5">The sequence shown here is derived from an EMBL/GenBank/DDBJ whole genome shotgun (WGS) entry which is preliminary data.</text>
</comment>
<evidence type="ECO:0000256" key="1">
    <source>
        <dbReference type="ARBA" id="ARBA00022723"/>
    </source>
</evidence>
<reference evidence="5 6" key="1">
    <citation type="submission" date="2018-03" db="EMBL/GenBank/DDBJ databases">
        <title>Genomic Encyclopedia of Type Strains, Phase III (KMG-III): the genomes of soil and plant-associated and newly described type strains.</title>
        <authorList>
            <person name="Whitman W."/>
        </authorList>
    </citation>
    <scope>NUCLEOTIDE SEQUENCE [LARGE SCALE GENOMIC DNA]</scope>
    <source>
        <strain evidence="5 6">CGMCC 4.7067</strain>
    </source>
</reference>
<dbReference type="GO" id="GO:0046491">
    <property type="term" value="P:L-methylmalonyl-CoA metabolic process"/>
    <property type="evidence" value="ECO:0007669"/>
    <property type="project" value="TreeGrafter"/>
</dbReference>
<keyword evidence="3" id="KW-0812">Transmembrane</keyword>
<keyword evidence="1" id="KW-0479">Metal-binding</keyword>
<feature type="compositionally biased region" description="Basic and acidic residues" evidence="2">
    <location>
        <begin position="211"/>
        <end position="227"/>
    </location>
</feature>
<feature type="compositionally biased region" description="Pro residues" evidence="2">
    <location>
        <begin position="275"/>
        <end position="290"/>
    </location>
</feature>
<dbReference type="GO" id="GO:0046872">
    <property type="term" value="F:metal ion binding"/>
    <property type="evidence" value="ECO:0007669"/>
    <property type="project" value="UniProtKB-KW"/>
</dbReference>
<dbReference type="PROSITE" id="PS51819">
    <property type="entry name" value="VOC"/>
    <property type="match status" value="1"/>
</dbReference>
<feature type="region of interest" description="Disordered" evidence="2">
    <location>
        <begin position="1"/>
        <end position="70"/>
    </location>
</feature>
<accession>A0A2T0UV09</accession>
<keyword evidence="3" id="KW-1133">Transmembrane helix</keyword>
<name>A0A2T0UV09_9ACTN</name>
<dbReference type="EMBL" id="PVTJ01000001">
    <property type="protein sequence ID" value="PRY61734.1"/>
    <property type="molecule type" value="Genomic_DNA"/>
</dbReference>
<keyword evidence="5" id="KW-0560">Oxidoreductase</keyword>
<evidence type="ECO:0000313" key="5">
    <source>
        <dbReference type="EMBL" id="PRY61734.1"/>
    </source>
</evidence>
<dbReference type="GO" id="GO:0016829">
    <property type="term" value="F:lyase activity"/>
    <property type="evidence" value="ECO:0007669"/>
    <property type="project" value="UniProtKB-KW"/>
</dbReference>
<feature type="region of interest" description="Disordered" evidence="2">
    <location>
        <begin position="456"/>
        <end position="495"/>
    </location>
</feature>
<feature type="region of interest" description="Disordered" evidence="2">
    <location>
        <begin position="199"/>
        <end position="294"/>
    </location>
</feature>
<feature type="region of interest" description="Disordered" evidence="2">
    <location>
        <begin position="325"/>
        <end position="444"/>
    </location>
</feature>
<dbReference type="PANTHER" id="PTHR43048">
    <property type="entry name" value="METHYLMALONYL-COA EPIMERASE"/>
    <property type="match status" value="1"/>
</dbReference>
<feature type="compositionally biased region" description="Gly residues" evidence="2">
    <location>
        <begin position="21"/>
        <end position="36"/>
    </location>
</feature>
<dbReference type="GO" id="GO:0051213">
    <property type="term" value="F:dioxygenase activity"/>
    <property type="evidence" value="ECO:0007669"/>
    <property type="project" value="UniProtKB-KW"/>
</dbReference>
<feature type="compositionally biased region" description="Low complexity" evidence="2">
    <location>
        <begin position="37"/>
        <end position="52"/>
    </location>
</feature>
<evidence type="ECO:0000259" key="4">
    <source>
        <dbReference type="PROSITE" id="PS51819"/>
    </source>
</evidence>
<dbReference type="SUPFAM" id="SSF54593">
    <property type="entry name" value="Glyoxalase/Bleomycin resistance protein/Dihydroxybiphenyl dioxygenase"/>
    <property type="match status" value="1"/>
</dbReference>
<sequence>MPPRQPPRPAPRPSKAPSRGGAKGGTARGGAKGAAKGGAAKAGARKVAPAKAQPRGTRQQQARGMTAEQLRQQRLLQDQQRRQNQARWWAINQHAMKDLHSRQHHAAGGEAIGTVLNADRRMRWRTSRAIGAITLLILAFFFTSMAIGAQSVGIAVLAFLCLAGCIAFFTVEHSARRFPQPVPAPPLIGQHRLEDLIVEDDPPRGAPVKQQPERGSLDDLFEPDRPETAPIPEPPRATEAPAAPAAAAATAPAPEPAAAPAPPAAPANKLAEPPAAEPEPPAAEPEPPKPAVAAAEARPVTLVVPVEPQEPDALDTVLASVQEVIDETKAREEPEPAAADGLPQREPTMPAGDAAAPGPPLYVVSEALKAASEPSREQQAEPIEAPPADEEPAAEPESAAAEAEAPPASEAPVDSASSESAPLPADPPAAFTLPSEQIGGGPVIEDATGSVAAQVETDQAQAPSEAPPKGPIAEAATKLRSPSPPKPRTSEEGSSLARDLAELLLSEERLGGTDVTDVAATLVVADLQRSVEFYTDALGLAISDRTAEAAVLDAGFGKILLWERPDAPPGETGIMHLTFEVGDIDAAFTQMNEAGVQFLHLPRTALLGQNYEMRAAAFRDPDGHGLAITEHRERD</sequence>
<feature type="domain" description="VOC" evidence="4">
    <location>
        <begin position="516"/>
        <end position="631"/>
    </location>
</feature>
<dbReference type="InterPro" id="IPR037523">
    <property type="entry name" value="VOC_core"/>
</dbReference>
<evidence type="ECO:0000313" key="6">
    <source>
        <dbReference type="Proteomes" id="UP000238176"/>
    </source>
</evidence>
<dbReference type="CDD" id="cd06587">
    <property type="entry name" value="VOC"/>
    <property type="match status" value="1"/>
</dbReference>
<feature type="compositionally biased region" description="Pro residues" evidence="2">
    <location>
        <begin position="253"/>
        <end position="265"/>
    </location>
</feature>
<dbReference type="OrthoDB" id="115162at2"/>
<evidence type="ECO:0000256" key="3">
    <source>
        <dbReference type="SAM" id="Phobius"/>
    </source>
</evidence>